<dbReference type="Pfam" id="PF12833">
    <property type="entry name" value="HTH_18"/>
    <property type="match status" value="1"/>
</dbReference>
<keyword evidence="4" id="KW-0812">Transmembrane</keyword>
<evidence type="ECO:0000313" key="7">
    <source>
        <dbReference type="Proteomes" id="UP001597299"/>
    </source>
</evidence>
<feature type="transmembrane region" description="Helical" evidence="4">
    <location>
        <begin position="41"/>
        <end position="60"/>
    </location>
</feature>
<evidence type="ECO:0000256" key="2">
    <source>
        <dbReference type="ARBA" id="ARBA00023125"/>
    </source>
</evidence>
<dbReference type="SMART" id="SM00342">
    <property type="entry name" value="HTH_ARAC"/>
    <property type="match status" value="1"/>
</dbReference>
<accession>A0ABW4YVU0</accession>
<keyword evidence="7" id="KW-1185">Reference proteome</keyword>
<dbReference type="InterPro" id="IPR011051">
    <property type="entry name" value="RmlC_Cupin_sf"/>
</dbReference>
<dbReference type="RefSeq" id="WP_213353036.1">
    <property type="nucleotide sequence ID" value="NZ_JAHBGB010000031.1"/>
</dbReference>
<dbReference type="EMBL" id="JBHUHD010000001">
    <property type="protein sequence ID" value="MFD2140393.1"/>
    <property type="molecule type" value="Genomic_DNA"/>
</dbReference>
<keyword evidence="1" id="KW-0805">Transcription regulation</keyword>
<organism evidence="6 7">
    <name type="scientific">Ancylobacter oerskovii</name>
    <dbReference type="NCBI Taxonomy" id="459519"/>
    <lineage>
        <taxon>Bacteria</taxon>
        <taxon>Pseudomonadati</taxon>
        <taxon>Pseudomonadota</taxon>
        <taxon>Alphaproteobacteria</taxon>
        <taxon>Hyphomicrobiales</taxon>
        <taxon>Xanthobacteraceae</taxon>
        <taxon>Ancylobacter</taxon>
    </lineage>
</organism>
<dbReference type="InterPro" id="IPR014710">
    <property type="entry name" value="RmlC-like_jellyroll"/>
</dbReference>
<keyword evidence="4" id="KW-0472">Membrane</keyword>
<keyword evidence="4" id="KW-1133">Transmembrane helix</keyword>
<feature type="domain" description="HTH araC/xylS-type" evidence="5">
    <location>
        <begin position="157"/>
        <end position="257"/>
    </location>
</feature>
<gene>
    <name evidence="6" type="ORF">ACFSNC_08290</name>
</gene>
<evidence type="ECO:0000313" key="6">
    <source>
        <dbReference type="EMBL" id="MFD2140393.1"/>
    </source>
</evidence>
<keyword evidence="2" id="KW-0238">DNA-binding</keyword>
<protein>
    <submittedName>
        <fullName evidence="6">AraC family transcriptional regulator</fullName>
    </submittedName>
</protein>
<dbReference type="InterPro" id="IPR003313">
    <property type="entry name" value="AraC-bd"/>
</dbReference>
<dbReference type="InterPro" id="IPR009057">
    <property type="entry name" value="Homeodomain-like_sf"/>
</dbReference>
<dbReference type="PROSITE" id="PS01124">
    <property type="entry name" value="HTH_ARAC_FAMILY_2"/>
    <property type="match status" value="1"/>
</dbReference>
<dbReference type="SUPFAM" id="SSF51182">
    <property type="entry name" value="RmlC-like cupins"/>
    <property type="match status" value="1"/>
</dbReference>
<name>A0ABW4YVU0_9HYPH</name>
<evidence type="ECO:0000259" key="5">
    <source>
        <dbReference type="PROSITE" id="PS01124"/>
    </source>
</evidence>
<dbReference type="PANTHER" id="PTHR11019">
    <property type="entry name" value="HTH-TYPE TRANSCRIPTIONAL REGULATOR NIMR"/>
    <property type="match status" value="1"/>
</dbReference>
<dbReference type="Pfam" id="PF02311">
    <property type="entry name" value="AraC_binding"/>
    <property type="match status" value="1"/>
</dbReference>
<evidence type="ECO:0000256" key="3">
    <source>
        <dbReference type="ARBA" id="ARBA00023163"/>
    </source>
</evidence>
<keyword evidence="3" id="KW-0804">Transcription</keyword>
<dbReference type="PANTHER" id="PTHR11019:SF159">
    <property type="entry name" value="TRANSCRIPTIONAL REGULATOR-RELATED"/>
    <property type="match status" value="1"/>
</dbReference>
<dbReference type="CDD" id="cd06124">
    <property type="entry name" value="cupin_NimR-like_N"/>
    <property type="match status" value="1"/>
</dbReference>
<evidence type="ECO:0000256" key="4">
    <source>
        <dbReference type="SAM" id="Phobius"/>
    </source>
</evidence>
<dbReference type="Gene3D" id="2.60.120.10">
    <property type="entry name" value="Jelly Rolls"/>
    <property type="match status" value="1"/>
</dbReference>
<dbReference type="SUPFAM" id="SSF46689">
    <property type="entry name" value="Homeodomain-like"/>
    <property type="match status" value="1"/>
</dbReference>
<sequence>MRSSDGVERAFTEVARPVIALGRDYPDGHVIEPHWHRRDQLLYGSTGVVLLATAGGAWVMPAERGMWIPAGVVHDVRIMGMVRMRSLYVEPGVITGMPGHCQVLGITPLMRSLLAEAVFVPAEYDPRGRDGALMALVQHEIPRLPALPLSLPLPGSKALAGLCRAFLHAPTPHARIDSWSEAVGMSRRTFTRLFRRETGLSFVAWRQQACVMAALPRLAAGHPVTAVAIDLGYDNPAAFTAMFKRILGAPPAAYIGRDG</sequence>
<proteinExistence type="predicted"/>
<reference evidence="7" key="1">
    <citation type="journal article" date="2019" name="Int. J. Syst. Evol. Microbiol.">
        <title>The Global Catalogue of Microorganisms (GCM) 10K type strain sequencing project: providing services to taxonomists for standard genome sequencing and annotation.</title>
        <authorList>
            <consortium name="The Broad Institute Genomics Platform"/>
            <consortium name="The Broad Institute Genome Sequencing Center for Infectious Disease"/>
            <person name="Wu L."/>
            <person name="Ma J."/>
        </authorList>
    </citation>
    <scope>NUCLEOTIDE SEQUENCE [LARGE SCALE GENOMIC DNA]</scope>
    <source>
        <strain evidence="7">CCM 7435</strain>
    </source>
</reference>
<dbReference type="InterPro" id="IPR018060">
    <property type="entry name" value="HTH_AraC"/>
</dbReference>
<dbReference type="Gene3D" id="1.10.10.60">
    <property type="entry name" value="Homeodomain-like"/>
    <property type="match status" value="2"/>
</dbReference>
<comment type="caution">
    <text evidence="6">The sequence shown here is derived from an EMBL/GenBank/DDBJ whole genome shotgun (WGS) entry which is preliminary data.</text>
</comment>
<dbReference type="Proteomes" id="UP001597299">
    <property type="component" value="Unassembled WGS sequence"/>
</dbReference>
<evidence type="ECO:0000256" key="1">
    <source>
        <dbReference type="ARBA" id="ARBA00023015"/>
    </source>
</evidence>